<comment type="caution">
    <text evidence="2">The sequence shown here is derived from an EMBL/GenBank/DDBJ whole genome shotgun (WGS) entry which is preliminary data.</text>
</comment>
<organism evidence="2 3">
    <name type="scientific">Antrihabitans cavernicola</name>
    <dbReference type="NCBI Taxonomy" id="2495913"/>
    <lineage>
        <taxon>Bacteria</taxon>
        <taxon>Bacillati</taxon>
        <taxon>Actinomycetota</taxon>
        <taxon>Actinomycetes</taxon>
        <taxon>Mycobacteriales</taxon>
        <taxon>Nocardiaceae</taxon>
        <taxon>Antrihabitans</taxon>
    </lineage>
</organism>
<feature type="region of interest" description="Disordered" evidence="1">
    <location>
        <begin position="287"/>
        <end position="306"/>
    </location>
</feature>
<reference evidence="2 3" key="1">
    <citation type="submission" date="2019-07" db="EMBL/GenBank/DDBJ databases">
        <title>Rhodococcus cavernicolus sp. nov., isolated from a cave.</title>
        <authorList>
            <person name="Lee S.D."/>
        </authorList>
    </citation>
    <scope>NUCLEOTIDE SEQUENCE [LARGE SCALE GENOMIC DNA]</scope>
    <source>
        <strain evidence="2 3">C1-24</strain>
    </source>
</reference>
<dbReference type="AlphaFoldDB" id="A0A5A7S7K5"/>
<sequence>MAGDYENVKPWSAGYDKQASNIAKSFASLANGLWKYGDVLNAAGYNWALANYRADPNPNKGPAPVQPPRDTGVVFLDAPVPPSAGGNGDGLDSNIPGLLQHIGLPVPNGDRDKLNVAANAWDVFAKADSVTGAADKIKTIADTFAGIDAPEVQMLTGHLGTLQQGAAMIAKASAQLATPVGEHHTELNTMRGSIEHGEDTLYKELAVTAVIGVVAVALTGGAAALVGGARAGALIADLGLWIRGVVTGSRLLAVLGAATATFAAIEYSDEIERGLSAIAAMTVESVAGKDPRPGANNPAEDPNFGRLRPAEQATLRRAQEAHPELELRAVENERDGEYEDKDGNTYDQMGNPATSEHWSPRVEQSFEDSVQWHLLKSNDGTMIDLTGFSEESKTAIKEYLDSLPSEQQEKILRIGF</sequence>
<evidence type="ECO:0000313" key="2">
    <source>
        <dbReference type="EMBL" id="KAA0018528.1"/>
    </source>
</evidence>
<proteinExistence type="predicted"/>
<dbReference type="OrthoDB" id="3698654at2"/>
<accession>A0A5A7S7K5</accession>
<dbReference type="Proteomes" id="UP000322244">
    <property type="component" value="Unassembled WGS sequence"/>
</dbReference>
<dbReference type="CDD" id="cd20726">
    <property type="entry name" value="CDI_toxin_BpE479_tRNase-like"/>
    <property type="match status" value="1"/>
</dbReference>
<evidence type="ECO:0000256" key="1">
    <source>
        <dbReference type="SAM" id="MobiDB-lite"/>
    </source>
</evidence>
<keyword evidence="3" id="KW-1185">Reference proteome</keyword>
<evidence type="ECO:0000313" key="3">
    <source>
        <dbReference type="Proteomes" id="UP000322244"/>
    </source>
</evidence>
<protein>
    <submittedName>
        <fullName evidence="2">Uncharacterized protein</fullName>
    </submittedName>
</protein>
<name>A0A5A7S7K5_9NOCA</name>
<dbReference type="RefSeq" id="WP_149432789.1">
    <property type="nucleotide sequence ID" value="NZ_VLNY01000017.1"/>
</dbReference>
<gene>
    <name evidence="2" type="ORF">FOY51_23920</name>
</gene>
<dbReference type="EMBL" id="VLNY01000017">
    <property type="protein sequence ID" value="KAA0018528.1"/>
    <property type="molecule type" value="Genomic_DNA"/>
</dbReference>